<organism evidence="1">
    <name type="scientific">marine metagenome</name>
    <dbReference type="NCBI Taxonomy" id="408172"/>
    <lineage>
        <taxon>unclassified sequences</taxon>
        <taxon>metagenomes</taxon>
        <taxon>ecological metagenomes</taxon>
    </lineage>
</organism>
<gene>
    <name evidence="1" type="ORF">METZ01_LOCUS478400</name>
</gene>
<name>A0A383BZ82_9ZZZZ</name>
<accession>A0A383BZ82</accession>
<dbReference type="EMBL" id="UINC01204698">
    <property type="protein sequence ID" value="SVE25546.1"/>
    <property type="molecule type" value="Genomic_DNA"/>
</dbReference>
<proteinExistence type="predicted"/>
<dbReference type="AlphaFoldDB" id="A0A383BZ82"/>
<protein>
    <submittedName>
        <fullName evidence="1">Uncharacterized protein</fullName>
    </submittedName>
</protein>
<reference evidence="1" key="1">
    <citation type="submission" date="2018-05" db="EMBL/GenBank/DDBJ databases">
        <authorList>
            <person name="Lanie J.A."/>
            <person name="Ng W.-L."/>
            <person name="Kazmierczak K.M."/>
            <person name="Andrzejewski T.M."/>
            <person name="Davidsen T.M."/>
            <person name="Wayne K.J."/>
            <person name="Tettelin H."/>
            <person name="Glass J.I."/>
            <person name="Rusch D."/>
            <person name="Podicherti R."/>
            <person name="Tsui H.-C.T."/>
            <person name="Winkler M.E."/>
        </authorList>
    </citation>
    <scope>NUCLEOTIDE SEQUENCE</scope>
</reference>
<evidence type="ECO:0000313" key="1">
    <source>
        <dbReference type="EMBL" id="SVE25546.1"/>
    </source>
</evidence>
<feature type="non-terminal residue" evidence="1">
    <location>
        <position position="40"/>
    </location>
</feature>
<sequence length="40" mass="4653">MLIKKKHKKHFDKISKHGSIDGSPAIVRLVMKHLREMEAN</sequence>